<feature type="compositionally biased region" description="Gly residues" evidence="7">
    <location>
        <begin position="426"/>
        <end position="439"/>
    </location>
</feature>
<dbReference type="AlphaFoldDB" id="A0A2V0PBN2"/>
<feature type="region of interest" description="Disordered" evidence="7">
    <location>
        <begin position="385"/>
        <end position="447"/>
    </location>
</feature>
<dbReference type="FunCoup" id="A0A2V0PBN2">
    <property type="interactions" value="1210"/>
</dbReference>
<dbReference type="InterPro" id="IPR029058">
    <property type="entry name" value="AB_hydrolase_fold"/>
</dbReference>
<accession>A0A2V0PBN2</accession>
<proteinExistence type="inferred from homology"/>
<dbReference type="PANTHER" id="PTHR12265:SF30">
    <property type="entry name" value="TRANSMEMBRANE PROTEIN 53"/>
    <property type="match status" value="1"/>
</dbReference>
<feature type="compositionally biased region" description="Low complexity" evidence="7">
    <location>
        <begin position="118"/>
        <end position="128"/>
    </location>
</feature>
<feature type="region of interest" description="Disordered" evidence="7">
    <location>
        <begin position="99"/>
        <end position="128"/>
    </location>
</feature>
<keyword evidence="4" id="KW-0472">Membrane</keyword>
<name>A0A2V0PBN2_9CHLO</name>
<keyword evidence="2" id="KW-0812">Transmembrane</keyword>
<evidence type="ECO:0000256" key="5">
    <source>
        <dbReference type="ARBA" id="ARBA00023242"/>
    </source>
</evidence>
<dbReference type="GO" id="GO:0005640">
    <property type="term" value="C:nuclear outer membrane"/>
    <property type="evidence" value="ECO:0007669"/>
    <property type="project" value="UniProtKB-SubCell"/>
</dbReference>
<gene>
    <name evidence="8" type="ORF">Rsub_06692</name>
</gene>
<dbReference type="Pfam" id="PF05705">
    <property type="entry name" value="DUF829"/>
    <property type="match status" value="1"/>
</dbReference>
<dbReference type="OrthoDB" id="77878at2759"/>
<feature type="compositionally biased region" description="Low complexity" evidence="7">
    <location>
        <begin position="403"/>
        <end position="425"/>
    </location>
</feature>
<evidence type="ECO:0000256" key="2">
    <source>
        <dbReference type="ARBA" id="ARBA00022692"/>
    </source>
</evidence>
<evidence type="ECO:0000313" key="8">
    <source>
        <dbReference type="EMBL" id="GBF94577.1"/>
    </source>
</evidence>
<evidence type="ECO:0000256" key="6">
    <source>
        <dbReference type="ARBA" id="ARBA00034303"/>
    </source>
</evidence>
<dbReference type="SUPFAM" id="SSF53474">
    <property type="entry name" value="alpha/beta-Hydrolases"/>
    <property type="match status" value="1"/>
</dbReference>
<comment type="similarity">
    <text evidence="1">Belongs to the TMEM53 family.</text>
</comment>
<evidence type="ECO:0000256" key="4">
    <source>
        <dbReference type="ARBA" id="ARBA00023136"/>
    </source>
</evidence>
<comment type="caution">
    <text evidence="8">The sequence shown here is derived from an EMBL/GenBank/DDBJ whole genome shotgun (WGS) entry which is preliminary data.</text>
</comment>
<dbReference type="InParanoid" id="A0A2V0PBN2"/>
<organism evidence="8 9">
    <name type="scientific">Raphidocelis subcapitata</name>
    <dbReference type="NCBI Taxonomy" id="307507"/>
    <lineage>
        <taxon>Eukaryota</taxon>
        <taxon>Viridiplantae</taxon>
        <taxon>Chlorophyta</taxon>
        <taxon>core chlorophytes</taxon>
        <taxon>Chlorophyceae</taxon>
        <taxon>CS clade</taxon>
        <taxon>Sphaeropleales</taxon>
        <taxon>Selenastraceae</taxon>
        <taxon>Raphidocelis</taxon>
    </lineage>
</organism>
<evidence type="ECO:0000313" key="9">
    <source>
        <dbReference type="Proteomes" id="UP000247498"/>
    </source>
</evidence>
<comment type="subcellular location">
    <subcellularLocation>
        <location evidence="6">Nucleus outer membrane</location>
        <topology evidence="6">Single-pass membrane protein</topology>
    </subcellularLocation>
</comment>
<feature type="compositionally biased region" description="Low complexity" evidence="7">
    <location>
        <begin position="99"/>
        <end position="108"/>
    </location>
</feature>
<dbReference type="EMBL" id="BDRX01000053">
    <property type="protein sequence ID" value="GBF94577.1"/>
    <property type="molecule type" value="Genomic_DNA"/>
</dbReference>
<evidence type="ECO:0000256" key="7">
    <source>
        <dbReference type="SAM" id="MobiDB-lite"/>
    </source>
</evidence>
<keyword evidence="9" id="KW-1185">Reference proteome</keyword>
<feature type="compositionally biased region" description="Low complexity" evidence="7">
    <location>
        <begin position="385"/>
        <end position="395"/>
    </location>
</feature>
<keyword evidence="3" id="KW-1133">Transmembrane helix</keyword>
<sequence length="447" mass="46515">MHLHRLLQRPPPRAATAAVVAGRRLAPARRACCDDRGAAAAAAAASAARRGVPRCCAAAAARHAPATAGPPALPLHRPAFAHEQQRHLCAVRRRGGLVPAPHAQQQRQQQHRWHATLGAGAAAEAQARPQQQRPIVVVAGWLGAPERPFNKYVDLWERRLGAGVVLRARPNPAALIVPAYGDAAAARDAAALAAAAAAAPGAPVLLHLFSGGGFLYSGLMLRALQRRRALEPVAARIAGVVLDSSPAFVTADVSARALLAAALREPAGGVEGRHPRLLGAVRGAVEAYLLLPPTRRRIAETEAAWHALTPPCPKLYLYSESDVLVSPETIQRHMQAEAVRGARVYAHKWADTPHVEHYRLHPEQYATLVERFVGEALALQAASASEGSAESSGEWDGAGGGSAASSSSLSSSASGGGASERASSVGSGGGSGSGGGGGRDMWMRREM</sequence>
<dbReference type="Proteomes" id="UP000247498">
    <property type="component" value="Unassembled WGS sequence"/>
</dbReference>
<reference evidence="8 9" key="1">
    <citation type="journal article" date="2018" name="Sci. Rep.">
        <title>Raphidocelis subcapitata (=Pseudokirchneriella subcapitata) provides an insight into genome evolution and environmental adaptations in the Sphaeropleales.</title>
        <authorList>
            <person name="Suzuki S."/>
            <person name="Yamaguchi H."/>
            <person name="Nakajima N."/>
            <person name="Kawachi M."/>
        </authorList>
    </citation>
    <scope>NUCLEOTIDE SEQUENCE [LARGE SCALE GENOMIC DNA]</scope>
    <source>
        <strain evidence="8 9">NIES-35</strain>
    </source>
</reference>
<dbReference type="InterPro" id="IPR008547">
    <property type="entry name" value="DUF829_TMEM53"/>
</dbReference>
<protein>
    <submittedName>
        <fullName evidence="8">Uncharacterized protein</fullName>
    </submittedName>
</protein>
<dbReference type="PANTHER" id="PTHR12265">
    <property type="entry name" value="TRANSMEMBRANE PROTEIN 53"/>
    <property type="match status" value="1"/>
</dbReference>
<evidence type="ECO:0000256" key="3">
    <source>
        <dbReference type="ARBA" id="ARBA00022989"/>
    </source>
</evidence>
<evidence type="ECO:0000256" key="1">
    <source>
        <dbReference type="ARBA" id="ARBA00007387"/>
    </source>
</evidence>
<keyword evidence="5" id="KW-0539">Nucleus</keyword>